<evidence type="ECO:0000313" key="2">
    <source>
        <dbReference type="Proteomes" id="UP000199079"/>
    </source>
</evidence>
<name>A0A1H3DXE3_9EURY</name>
<dbReference type="AlphaFoldDB" id="A0A1H3DXE3"/>
<sequence length="118" mass="13381">MTDERAAPIFERGDVVYGDDPFKRDVDARPWLVCSNHEGRPFHGDQYIALTLTSRSWLDGLIDIPEESWLRGGTPAESRIVPWGVQSIDHEDIDFWQGRLDGDLVDEAISGLVEELRS</sequence>
<organism evidence="1 2">
    <name type="scientific">Halopenitus persicus</name>
    <dbReference type="NCBI Taxonomy" id="1048396"/>
    <lineage>
        <taxon>Archaea</taxon>
        <taxon>Methanobacteriati</taxon>
        <taxon>Methanobacteriota</taxon>
        <taxon>Stenosarchaea group</taxon>
        <taxon>Halobacteria</taxon>
        <taxon>Halobacteriales</taxon>
        <taxon>Haloferacaceae</taxon>
        <taxon>Halopenitus</taxon>
    </lineage>
</organism>
<protein>
    <recommendedName>
        <fullName evidence="3">Type II toxin-antitoxin system PemK/MazF family toxin</fullName>
    </recommendedName>
</protein>
<dbReference type="OrthoDB" id="315488at2157"/>
<gene>
    <name evidence="1" type="ORF">SAMN05216564_101195</name>
</gene>
<dbReference type="SUPFAM" id="SSF50118">
    <property type="entry name" value="Cell growth inhibitor/plasmid maintenance toxic component"/>
    <property type="match status" value="1"/>
</dbReference>
<evidence type="ECO:0000313" key="1">
    <source>
        <dbReference type="EMBL" id="SDX71172.1"/>
    </source>
</evidence>
<dbReference type="Proteomes" id="UP000199079">
    <property type="component" value="Unassembled WGS sequence"/>
</dbReference>
<evidence type="ECO:0008006" key="3">
    <source>
        <dbReference type="Google" id="ProtNLM"/>
    </source>
</evidence>
<dbReference type="EMBL" id="FNPC01000001">
    <property type="protein sequence ID" value="SDX71172.1"/>
    <property type="molecule type" value="Genomic_DNA"/>
</dbReference>
<reference evidence="2" key="1">
    <citation type="submission" date="2016-10" db="EMBL/GenBank/DDBJ databases">
        <authorList>
            <person name="Varghese N."/>
            <person name="Submissions S."/>
        </authorList>
    </citation>
    <scope>NUCLEOTIDE SEQUENCE [LARGE SCALE GENOMIC DNA]</scope>
    <source>
        <strain evidence="2">DC30,IBRC 10041,KCTC 4046</strain>
    </source>
</reference>
<keyword evidence="2" id="KW-1185">Reference proteome</keyword>
<accession>A0A1H3DXE3</accession>
<proteinExistence type="predicted"/>
<dbReference type="RefSeq" id="WP_092730303.1">
    <property type="nucleotide sequence ID" value="NZ_FNPC01000001.1"/>
</dbReference>